<dbReference type="EMBL" id="CP002452">
    <property type="protein sequence ID" value="ADV47250.1"/>
    <property type="molecule type" value="Genomic_DNA"/>
</dbReference>
<accession>E6X2W7</accession>
<sequence>MSEMNEEQIDLEALKKDPQFQENLKLLEKEMKEQRSIAKAYQLLDAKLLMEADQDEINEIFTFIVNEAFDRLAAMLEAGEKFDMSDPEQWATARAIYEHGIQRYSENDLKGAREIFLVLYYLITEEELREAMMIHSAAVAAGHDFDSFIENLADVKSINPNDATAFFITSFAQPRDILLQMFAKEVKEGEALLAKMEDASKNEQPSNE</sequence>
<gene>
    <name evidence="1" type="ordered locus">Nitsa_2008</name>
</gene>
<dbReference type="AlphaFoldDB" id="E6X2W7"/>
<dbReference type="eggNOG" id="ENOG50319DT">
    <property type="taxonomic scope" value="Bacteria"/>
</dbReference>
<reference evidence="1 2" key="1">
    <citation type="journal article" date="2011" name="Stand. Genomic Sci.">
        <title>Complete genome sequence of Nitratifractor salsuginis type strain (E9I37-1).</title>
        <authorList>
            <person name="Anderson I."/>
            <person name="Sikorski J."/>
            <person name="Zeytun A."/>
            <person name="Nolan M."/>
            <person name="Lapidus A."/>
            <person name="Lucas S."/>
            <person name="Hammon N."/>
            <person name="Deshpande S."/>
            <person name="Cheng J.F."/>
            <person name="Tapia R."/>
            <person name="Han C."/>
            <person name="Goodwin L."/>
            <person name="Pitluck S."/>
            <person name="Liolios K."/>
            <person name="Pagani I."/>
            <person name="Ivanova N."/>
            <person name="Huntemann M."/>
            <person name="Mavromatis K."/>
            <person name="Ovchinikova G."/>
            <person name="Pati A."/>
            <person name="Chen A."/>
            <person name="Palaniappan K."/>
            <person name="Land M."/>
            <person name="Hauser L."/>
            <person name="Brambilla E.M."/>
            <person name="Ngatchou-Djao O.D."/>
            <person name="Rohde M."/>
            <person name="Tindall B.J."/>
            <person name="Goker M."/>
            <person name="Detter J.C."/>
            <person name="Woyke T."/>
            <person name="Bristow J."/>
            <person name="Eisen J.A."/>
            <person name="Markowitz V."/>
            <person name="Hugenholtz P."/>
            <person name="Klenk H.P."/>
            <person name="Kyrpides N.C."/>
        </authorList>
    </citation>
    <scope>NUCLEOTIDE SEQUENCE [LARGE SCALE GENOMIC DNA]</scope>
    <source>
        <strain evidence="2">DSM 16511 / JCM 12458 / E9I37-1</strain>
    </source>
</reference>
<reference evidence="2" key="2">
    <citation type="submission" date="2011-01" db="EMBL/GenBank/DDBJ databases">
        <title>The complete genome of Nitratifractor salsuginis DSM 16511.</title>
        <authorList>
            <consortium name="US DOE Joint Genome Institute (JGI-PGF)"/>
            <person name="Lucas S."/>
            <person name="Copeland A."/>
            <person name="Lapidus A."/>
            <person name="Bruce D."/>
            <person name="Goodwin L."/>
            <person name="Pitluck S."/>
            <person name="Kyrpides N."/>
            <person name="Mavromatis K."/>
            <person name="Ivanova N."/>
            <person name="Mikhailova N."/>
            <person name="Zeytun A."/>
            <person name="Detter J.C."/>
            <person name="Tapia R."/>
            <person name="Han C."/>
            <person name="Land M."/>
            <person name="Hauser L."/>
            <person name="Markowitz V."/>
            <person name="Cheng J.-F."/>
            <person name="Hugenholtz P."/>
            <person name="Woyke T."/>
            <person name="Wu D."/>
            <person name="Tindall B."/>
            <person name="Schuetze A."/>
            <person name="Brambilla E."/>
            <person name="Klenk H.-P."/>
            <person name="Eisen J.A."/>
        </authorList>
    </citation>
    <scope>NUCLEOTIDE SEQUENCE [LARGE SCALE GENOMIC DNA]</scope>
    <source>
        <strain evidence="2">DSM 16511 / JCM 12458 / E9I37-1</strain>
    </source>
</reference>
<dbReference type="STRING" id="749222.Nitsa_2008"/>
<protein>
    <submittedName>
        <fullName evidence="1">Uncharacterized protein</fullName>
    </submittedName>
</protein>
<proteinExistence type="predicted"/>
<evidence type="ECO:0000313" key="1">
    <source>
        <dbReference type="EMBL" id="ADV47250.1"/>
    </source>
</evidence>
<dbReference type="HOGENOM" id="CLU_1433147_0_0_7"/>
<evidence type="ECO:0000313" key="2">
    <source>
        <dbReference type="Proteomes" id="UP000008633"/>
    </source>
</evidence>
<dbReference type="RefSeq" id="WP_013554935.1">
    <property type="nucleotide sequence ID" value="NC_014935.1"/>
</dbReference>
<name>E6X2W7_NITSE</name>
<dbReference type="KEGG" id="nsa:Nitsa_2008"/>
<organism evidence="1 2">
    <name type="scientific">Nitratifractor salsuginis (strain DSM 16511 / JCM 12458 / E9I37-1)</name>
    <dbReference type="NCBI Taxonomy" id="749222"/>
    <lineage>
        <taxon>Bacteria</taxon>
        <taxon>Pseudomonadati</taxon>
        <taxon>Campylobacterota</taxon>
        <taxon>Epsilonproteobacteria</taxon>
        <taxon>Campylobacterales</taxon>
        <taxon>Sulfurovaceae</taxon>
        <taxon>Nitratifractor</taxon>
    </lineage>
</organism>
<dbReference type="Proteomes" id="UP000008633">
    <property type="component" value="Chromosome"/>
</dbReference>
<keyword evidence="2" id="KW-1185">Reference proteome</keyword>